<feature type="compositionally biased region" description="Polar residues" evidence="1">
    <location>
        <begin position="48"/>
        <end position="57"/>
    </location>
</feature>
<reference evidence="2 3" key="1">
    <citation type="submission" date="2022-06" db="EMBL/GenBank/DDBJ databases">
        <title>Whole genome sequence of Streptomyces griseoincarnatus RB7AG.</title>
        <authorList>
            <person name="Ray L."/>
            <person name="Behera S."/>
            <person name="Panda A.N."/>
        </authorList>
    </citation>
    <scope>NUCLEOTIDE SEQUENCE [LARGE SCALE GENOMIC DNA]</scope>
    <source>
        <strain evidence="2 3">RB7AG</strain>
    </source>
</reference>
<dbReference type="Proteomes" id="UP001523263">
    <property type="component" value="Unassembled WGS sequence"/>
</dbReference>
<dbReference type="EMBL" id="JAMQBH010000011">
    <property type="protein sequence ID" value="MCM2515775.1"/>
    <property type="molecule type" value="Genomic_DNA"/>
</dbReference>
<proteinExistence type="predicted"/>
<keyword evidence="3" id="KW-1185">Reference proteome</keyword>
<accession>A0ABT0VWP7</accession>
<evidence type="ECO:0000313" key="3">
    <source>
        <dbReference type="Proteomes" id="UP001523263"/>
    </source>
</evidence>
<evidence type="ECO:0000256" key="1">
    <source>
        <dbReference type="SAM" id="MobiDB-lite"/>
    </source>
</evidence>
<dbReference type="RefSeq" id="WP_233227172.1">
    <property type="nucleotide sequence ID" value="NZ_JAMQBH010000011.1"/>
</dbReference>
<comment type="caution">
    <text evidence="2">The sequence shown here is derived from an EMBL/GenBank/DDBJ whole genome shotgun (WGS) entry which is preliminary data.</text>
</comment>
<name>A0ABT0VWP7_STRGI</name>
<protein>
    <submittedName>
        <fullName evidence="2">Uncharacterized protein</fullName>
    </submittedName>
</protein>
<evidence type="ECO:0000313" key="2">
    <source>
        <dbReference type="EMBL" id="MCM2515775.1"/>
    </source>
</evidence>
<feature type="region of interest" description="Disordered" evidence="1">
    <location>
        <begin position="24"/>
        <end position="57"/>
    </location>
</feature>
<organism evidence="2 3">
    <name type="scientific">Streptomyces griseoincarnatus</name>
    <dbReference type="NCBI Taxonomy" id="29305"/>
    <lineage>
        <taxon>Bacteria</taxon>
        <taxon>Bacillati</taxon>
        <taxon>Actinomycetota</taxon>
        <taxon>Actinomycetes</taxon>
        <taxon>Kitasatosporales</taxon>
        <taxon>Streptomycetaceae</taxon>
        <taxon>Streptomyces</taxon>
        <taxon>Streptomyces griseoincarnatus group</taxon>
    </lineage>
</organism>
<feature type="compositionally biased region" description="Basic residues" evidence="1">
    <location>
        <begin position="24"/>
        <end position="37"/>
    </location>
</feature>
<sequence length="57" mass="6353">MLDQPVGEAAGRLLAEQLRQRAGRVRDRLHQRHRTPVRRPMCSPRMATCTTGTAADG</sequence>
<gene>
    <name evidence="2" type="ORF">NC658_21325</name>
</gene>